<accession>A0ABV1RJN7</accession>
<organism evidence="1 2">
    <name type="scientific">Catenovulum sediminis</name>
    <dbReference type="NCBI Taxonomy" id="1740262"/>
    <lineage>
        <taxon>Bacteria</taxon>
        <taxon>Pseudomonadati</taxon>
        <taxon>Pseudomonadota</taxon>
        <taxon>Gammaproteobacteria</taxon>
        <taxon>Alteromonadales</taxon>
        <taxon>Alteromonadaceae</taxon>
        <taxon>Catenovulum</taxon>
    </lineage>
</organism>
<dbReference type="RefSeq" id="WP_199526399.1">
    <property type="nucleotide sequence ID" value="NZ_JBELOE010000244.1"/>
</dbReference>
<comment type="caution">
    <text evidence="1">The sequence shown here is derived from an EMBL/GenBank/DDBJ whole genome shotgun (WGS) entry which is preliminary data.</text>
</comment>
<keyword evidence="2" id="KW-1185">Reference proteome</keyword>
<dbReference type="Proteomes" id="UP001467690">
    <property type="component" value="Unassembled WGS sequence"/>
</dbReference>
<sequence>MNKCIHEQIQAVLDSYPNLRLVQNGSDTLLTGSLHFSASVEGKETITANYDVKISVPYSYPEDLPTVFPSVYSLDKRFEHTNPDGSFCLAVPLEERELFEIEPSLLGFINNLVVPFLYGYSYFLKYGEHPFDEREHGNKGILNFYLERFKSRDARTVLTSLYKFAVHGYRAHEKCPCGSGKKVLKCHNTELKSLLKNKELLMADLAKFITR</sequence>
<dbReference type="EMBL" id="JBELOE010000244">
    <property type="protein sequence ID" value="MER2493095.1"/>
    <property type="molecule type" value="Genomic_DNA"/>
</dbReference>
<evidence type="ECO:0000313" key="2">
    <source>
        <dbReference type="Proteomes" id="UP001467690"/>
    </source>
</evidence>
<protein>
    <submittedName>
        <fullName evidence="1">SEC-C domain-containing protein</fullName>
    </submittedName>
</protein>
<proteinExistence type="predicted"/>
<evidence type="ECO:0000313" key="1">
    <source>
        <dbReference type="EMBL" id="MER2493095.1"/>
    </source>
</evidence>
<name>A0ABV1RJN7_9ALTE</name>
<reference evidence="1 2" key="1">
    <citation type="submission" date="2024-06" db="EMBL/GenBank/DDBJ databases">
        <authorList>
            <person name="Chen R.Y."/>
        </authorList>
    </citation>
    <scope>NUCLEOTIDE SEQUENCE [LARGE SCALE GENOMIC DNA]</scope>
    <source>
        <strain evidence="1 2">D2</strain>
    </source>
</reference>
<gene>
    <name evidence="1" type="ORF">ABS311_14520</name>
</gene>